<dbReference type="GeneID" id="107222256"/>
<dbReference type="Pfam" id="PF01239">
    <property type="entry name" value="PPTA"/>
    <property type="match status" value="4"/>
</dbReference>
<keyword evidence="3" id="KW-0808">Transferase</keyword>
<proteinExistence type="inferred from homology"/>
<reference evidence="6" key="1">
    <citation type="submission" date="2025-08" db="UniProtKB">
        <authorList>
            <consortium name="RefSeq"/>
        </authorList>
    </citation>
    <scope>IDENTIFICATION</scope>
    <source>
        <tissue evidence="6">Thorax and Abdomen</tissue>
    </source>
</reference>
<comment type="similarity">
    <text evidence="1">Belongs to the protein prenyltransferase subunit alpha family.</text>
</comment>
<protein>
    <submittedName>
        <fullName evidence="6">Protein prenyltransferase alpha subunit repeat-containing protein 1 isoform X1</fullName>
    </submittedName>
</protein>
<evidence type="ECO:0000313" key="6">
    <source>
        <dbReference type="RefSeq" id="XP_046590924.1"/>
    </source>
</evidence>
<dbReference type="RefSeq" id="XP_046590924.1">
    <property type="nucleotide sequence ID" value="XM_046734968.1"/>
</dbReference>
<keyword evidence="2" id="KW-0637">Prenyltransferase</keyword>
<evidence type="ECO:0000256" key="4">
    <source>
        <dbReference type="ARBA" id="ARBA00022737"/>
    </source>
</evidence>
<sequence length="427" mass="50365">MHFIHIMRTISVFTCTQHYRYVTVNELAHMIGFEIIPAVDNENKSPVLHADNSLGLASWSVKPLYRYTYNRLLELRQNRNKREDPSTISRWLLGALLLNPDVTTFWNMRRELVRNGRLEWKGELHFVAVVLYYKAKCFEAFAYRRWLLQFAFSSANTLETLDVERLLKNEVDISSMSADRYANNYHAWNHREYIVTTFAIYSPCTFASFLESEWLTSGKWCSLHISDYSGFAYRQFLMKRLLQADDEFTHITRQEMKFRETIAKFVKLEDTAHILTAPCYQVLNYLHATPGHQNRHNTDYLSILTGLSYWAEECMFNEELLNLYPGHESFWYHRRFLSHLLVVMSKSYERYSYYKTELIDKNLHRLLGGEGDGSETLEFHRRAQSPLESAYRKRNSDVIARAREVGGHQNIMGERFARFLTSSGLEL</sequence>
<dbReference type="InterPro" id="IPR002088">
    <property type="entry name" value="Prenyl_trans_a"/>
</dbReference>
<dbReference type="PROSITE" id="PS51147">
    <property type="entry name" value="PFTA"/>
    <property type="match status" value="2"/>
</dbReference>
<evidence type="ECO:0000256" key="1">
    <source>
        <dbReference type="ARBA" id="ARBA00006734"/>
    </source>
</evidence>
<keyword evidence="5" id="KW-1185">Reference proteome</keyword>
<organism evidence="5 6">
    <name type="scientific">Neodiprion lecontei</name>
    <name type="common">Redheaded pine sawfly</name>
    <dbReference type="NCBI Taxonomy" id="441921"/>
    <lineage>
        <taxon>Eukaryota</taxon>
        <taxon>Metazoa</taxon>
        <taxon>Ecdysozoa</taxon>
        <taxon>Arthropoda</taxon>
        <taxon>Hexapoda</taxon>
        <taxon>Insecta</taxon>
        <taxon>Pterygota</taxon>
        <taxon>Neoptera</taxon>
        <taxon>Endopterygota</taxon>
        <taxon>Hymenoptera</taxon>
        <taxon>Tenthredinoidea</taxon>
        <taxon>Diprionidae</taxon>
        <taxon>Diprioninae</taxon>
        <taxon>Neodiprion</taxon>
    </lineage>
</organism>
<evidence type="ECO:0000256" key="3">
    <source>
        <dbReference type="ARBA" id="ARBA00022679"/>
    </source>
</evidence>
<dbReference type="Gene3D" id="1.25.40.120">
    <property type="entry name" value="Protein prenylyltransferase"/>
    <property type="match status" value="1"/>
</dbReference>
<dbReference type="PANTHER" id="PTHR11129:SF3">
    <property type="entry name" value="PROTEIN PRENYLTRANSFERASE ALPHA SUBUNIT REPEAT-CONTAINING PROTEIN 1"/>
    <property type="match status" value="1"/>
</dbReference>
<keyword evidence="4" id="KW-0677">Repeat</keyword>
<dbReference type="PANTHER" id="PTHR11129">
    <property type="entry name" value="PROTEIN FARNESYLTRANSFERASE ALPHA SUBUNIT/RAB GERANYLGERANYL TRANSFERASE ALPHA SUBUNIT"/>
    <property type="match status" value="1"/>
</dbReference>
<dbReference type="SUPFAM" id="SSF48439">
    <property type="entry name" value="Protein prenylyltransferase"/>
    <property type="match status" value="1"/>
</dbReference>
<name>A0ABM3FSE1_NEOLC</name>
<evidence type="ECO:0000256" key="2">
    <source>
        <dbReference type="ARBA" id="ARBA00022602"/>
    </source>
</evidence>
<accession>A0ABM3FSE1</accession>
<evidence type="ECO:0000313" key="5">
    <source>
        <dbReference type="Proteomes" id="UP000829291"/>
    </source>
</evidence>
<dbReference type="Proteomes" id="UP000829291">
    <property type="component" value="Chromosome 3"/>
</dbReference>
<gene>
    <name evidence="6" type="primary">LOC107222256</name>
</gene>